<accession>A0A6I6GKZ4</accession>
<dbReference type="RefSeq" id="WP_157478665.1">
    <property type="nucleotide sequence ID" value="NZ_CP046566.1"/>
</dbReference>
<gene>
    <name evidence="2" type="ORF">GLV81_09535</name>
</gene>
<dbReference type="AlphaFoldDB" id="A0A6I6GKZ4"/>
<proteinExistence type="predicted"/>
<name>A0A6I6GKZ4_9BACT</name>
<organism evidence="2 3">
    <name type="scientific">Phnomibacter ginsenosidimutans</name>
    <dbReference type="NCBI Taxonomy" id="2676868"/>
    <lineage>
        <taxon>Bacteria</taxon>
        <taxon>Pseudomonadati</taxon>
        <taxon>Bacteroidota</taxon>
        <taxon>Chitinophagia</taxon>
        <taxon>Chitinophagales</taxon>
        <taxon>Chitinophagaceae</taxon>
        <taxon>Phnomibacter</taxon>
    </lineage>
</organism>
<dbReference type="EMBL" id="CP046566">
    <property type="protein sequence ID" value="QGW28308.1"/>
    <property type="molecule type" value="Genomic_DNA"/>
</dbReference>
<evidence type="ECO:0000256" key="1">
    <source>
        <dbReference type="SAM" id="MobiDB-lite"/>
    </source>
</evidence>
<keyword evidence="3" id="KW-1185">Reference proteome</keyword>
<evidence type="ECO:0000313" key="2">
    <source>
        <dbReference type="EMBL" id="QGW28308.1"/>
    </source>
</evidence>
<dbReference type="KEGG" id="fls:GLV81_09535"/>
<feature type="region of interest" description="Disordered" evidence="1">
    <location>
        <begin position="8"/>
        <end position="31"/>
    </location>
</feature>
<sequence length="155" mass="16956">MAQPVVYLPTGQSGQYGQPAPSSPSQRFGHTGYNATPLPHTCQLTNLPTYQPPNPIAASSNLTPKSQKTIIDLFITPNQWIFAQSAFAHRIQNSGFPFLNTDTLTLVAAYENHQLIAVKEMICSNPNSFNLPDNLLAQIHTLPDMVASPPPWSTE</sequence>
<reference evidence="2 3" key="1">
    <citation type="submission" date="2019-11" db="EMBL/GenBank/DDBJ databases">
        <authorList>
            <person name="Im W.T."/>
        </authorList>
    </citation>
    <scope>NUCLEOTIDE SEQUENCE [LARGE SCALE GENOMIC DNA]</scope>
    <source>
        <strain evidence="2 3">SB-02</strain>
    </source>
</reference>
<evidence type="ECO:0000313" key="3">
    <source>
        <dbReference type="Proteomes" id="UP000426027"/>
    </source>
</evidence>
<dbReference type="Proteomes" id="UP000426027">
    <property type="component" value="Chromosome"/>
</dbReference>
<protein>
    <submittedName>
        <fullName evidence="2">Uncharacterized protein</fullName>
    </submittedName>
</protein>